<dbReference type="InterPro" id="IPR032675">
    <property type="entry name" value="LRR_dom_sf"/>
</dbReference>
<keyword evidence="4" id="KW-1185">Reference proteome</keyword>
<dbReference type="EMBL" id="KN818236">
    <property type="protein sequence ID" value="KIL66456.1"/>
    <property type="molecule type" value="Genomic_DNA"/>
</dbReference>
<dbReference type="InterPro" id="IPR001810">
    <property type="entry name" value="F-box_dom"/>
</dbReference>
<dbReference type="Pfam" id="PF12937">
    <property type="entry name" value="F-box-like"/>
    <property type="match status" value="1"/>
</dbReference>
<keyword evidence="1" id="KW-0175">Coiled coil</keyword>
<protein>
    <recommendedName>
        <fullName evidence="2">F-box domain-containing protein</fullName>
    </recommendedName>
</protein>
<feature type="domain" description="F-box" evidence="2">
    <location>
        <begin position="77"/>
        <end position="134"/>
    </location>
</feature>
<feature type="coiled-coil region" evidence="1">
    <location>
        <begin position="37"/>
        <end position="64"/>
    </location>
</feature>
<dbReference type="Proteomes" id="UP000054549">
    <property type="component" value="Unassembled WGS sequence"/>
</dbReference>
<sequence length="500" mass="56571">MELPVTPVGKQNLTFKDELGIIQQNQLAAEESLQHVRAKIKDQKEQLYRQIEGLQYQVLVLKNQEDDLVDAIKRWHNKLPPEILRHIFKCCVHEKQVEAIPVTYKGGAYTISHVCSAWRHIALDTPELWTGISLQLTKENEKQIRVAREWLSRARTLPRSISIKQGSLECDGWGNNIILNLVAHYPLRSLELTLPHKQLKQLEGLLDQSLSTLEVLQLKRSSGSGLLPLPFRPTDTLPKMDVLVLDGGWDLDNLSAVNSWCGIVHLNIDQRISVRLCVMILQQCSQVEFCSLHVQSTDAVSTVPEIILPQIRCLYIYTGGTTTEFLVDAVTAPKLKDFSFLRDESSFHVYSDINTAAFCQMIERCQGLKYLTTFRVGPTSEPLNTLTLLEKLPHLETIQIENGILDEDAINRISLGKVGSKLRRMIFESEHDANEILRMVEARQQNVSLNSCGPLAKISSFTEITFNCEHLSSSSKEDVISRKNALENSQGEVNINLKFD</sequence>
<evidence type="ECO:0000313" key="4">
    <source>
        <dbReference type="Proteomes" id="UP000054549"/>
    </source>
</evidence>
<reference evidence="3 4" key="1">
    <citation type="submission" date="2014-04" db="EMBL/GenBank/DDBJ databases">
        <title>Evolutionary Origins and Diversification of the Mycorrhizal Mutualists.</title>
        <authorList>
            <consortium name="DOE Joint Genome Institute"/>
            <consortium name="Mycorrhizal Genomics Consortium"/>
            <person name="Kohler A."/>
            <person name="Kuo A."/>
            <person name="Nagy L.G."/>
            <person name="Floudas D."/>
            <person name="Copeland A."/>
            <person name="Barry K.W."/>
            <person name="Cichocki N."/>
            <person name="Veneault-Fourrey C."/>
            <person name="LaButti K."/>
            <person name="Lindquist E.A."/>
            <person name="Lipzen A."/>
            <person name="Lundell T."/>
            <person name="Morin E."/>
            <person name="Murat C."/>
            <person name="Riley R."/>
            <person name="Ohm R."/>
            <person name="Sun H."/>
            <person name="Tunlid A."/>
            <person name="Henrissat B."/>
            <person name="Grigoriev I.V."/>
            <person name="Hibbett D.S."/>
            <person name="Martin F."/>
        </authorList>
    </citation>
    <scope>NUCLEOTIDE SEQUENCE [LARGE SCALE GENOMIC DNA]</scope>
    <source>
        <strain evidence="3 4">Koide BX008</strain>
    </source>
</reference>
<dbReference type="Gene3D" id="3.80.10.10">
    <property type="entry name" value="Ribonuclease Inhibitor"/>
    <property type="match status" value="1"/>
</dbReference>
<evidence type="ECO:0000259" key="2">
    <source>
        <dbReference type="Pfam" id="PF12937"/>
    </source>
</evidence>
<gene>
    <name evidence="3" type="ORF">M378DRAFT_160920</name>
</gene>
<organism evidence="3 4">
    <name type="scientific">Amanita muscaria (strain Koide BX008)</name>
    <dbReference type="NCBI Taxonomy" id="946122"/>
    <lineage>
        <taxon>Eukaryota</taxon>
        <taxon>Fungi</taxon>
        <taxon>Dikarya</taxon>
        <taxon>Basidiomycota</taxon>
        <taxon>Agaricomycotina</taxon>
        <taxon>Agaricomycetes</taxon>
        <taxon>Agaricomycetidae</taxon>
        <taxon>Agaricales</taxon>
        <taxon>Pluteineae</taxon>
        <taxon>Amanitaceae</taxon>
        <taxon>Amanita</taxon>
    </lineage>
</organism>
<dbReference type="HOGENOM" id="CLU_036613_0_0_1"/>
<dbReference type="AlphaFoldDB" id="A0A0C2XAV6"/>
<evidence type="ECO:0000256" key="1">
    <source>
        <dbReference type="SAM" id="Coils"/>
    </source>
</evidence>
<dbReference type="InParanoid" id="A0A0C2XAV6"/>
<name>A0A0C2XAV6_AMAMK</name>
<evidence type="ECO:0000313" key="3">
    <source>
        <dbReference type="EMBL" id="KIL66456.1"/>
    </source>
</evidence>
<dbReference type="Gene3D" id="1.20.1280.50">
    <property type="match status" value="1"/>
</dbReference>
<accession>A0A0C2XAV6</accession>
<dbReference type="OrthoDB" id="3365698at2759"/>
<proteinExistence type="predicted"/>